<dbReference type="Gene3D" id="3.40.50.720">
    <property type="entry name" value="NAD(P)-binding Rossmann-like Domain"/>
    <property type="match status" value="1"/>
</dbReference>
<evidence type="ECO:0000313" key="2">
    <source>
        <dbReference type="Proteomes" id="UP000238362"/>
    </source>
</evidence>
<organism evidence="1 2">
    <name type="scientific">Prauserella shujinwangii</name>
    <dbReference type="NCBI Taxonomy" id="1453103"/>
    <lineage>
        <taxon>Bacteria</taxon>
        <taxon>Bacillati</taxon>
        <taxon>Actinomycetota</taxon>
        <taxon>Actinomycetes</taxon>
        <taxon>Pseudonocardiales</taxon>
        <taxon>Pseudonocardiaceae</taxon>
        <taxon>Prauserella</taxon>
    </lineage>
</organism>
<comment type="caution">
    <text evidence="1">The sequence shown here is derived from an EMBL/GenBank/DDBJ whole genome shotgun (WGS) entry which is preliminary data.</text>
</comment>
<accession>A0A2T0M322</accession>
<protein>
    <submittedName>
        <fullName evidence="1">Bacteriocin biosynthesis cyclodehydratase domain-containing protein</fullName>
    </submittedName>
</protein>
<name>A0A2T0M322_9PSEU</name>
<reference evidence="1 2" key="1">
    <citation type="submission" date="2018-03" db="EMBL/GenBank/DDBJ databases">
        <title>Genomic Encyclopedia of Type Strains, Phase III (KMG-III): the genomes of soil and plant-associated and newly described type strains.</title>
        <authorList>
            <person name="Whitman W."/>
        </authorList>
    </citation>
    <scope>NUCLEOTIDE SEQUENCE [LARGE SCALE GENOMIC DNA]</scope>
    <source>
        <strain evidence="1 2">CGMCC 4.7125</strain>
    </source>
</reference>
<gene>
    <name evidence="1" type="ORF">B0I33_101265</name>
</gene>
<dbReference type="EMBL" id="PVNH01000001">
    <property type="protein sequence ID" value="PRX51112.1"/>
    <property type="molecule type" value="Genomic_DNA"/>
</dbReference>
<dbReference type="OrthoDB" id="2973590at2"/>
<proteinExistence type="predicted"/>
<dbReference type="Proteomes" id="UP000238362">
    <property type="component" value="Unassembled WGS sequence"/>
</dbReference>
<dbReference type="AlphaFoldDB" id="A0A2T0M322"/>
<evidence type="ECO:0000313" key="1">
    <source>
        <dbReference type="EMBL" id="PRX51112.1"/>
    </source>
</evidence>
<dbReference type="RefSeq" id="WP_106176625.1">
    <property type="nucleotide sequence ID" value="NZ_PVNH01000001.1"/>
</dbReference>
<keyword evidence="2" id="KW-1185">Reference proteome</keyword>
<sequence>MSAVLADPAWRVDAHDDGLLLYAGADLAYLVPDLPRTHVTALVSWFASAARNPAEPGLLPDELAPVVRHLRSLGALRPAVLPTPERPRSLAVAVRVLGAGGTALRDALAAAFPAPAEPGLTLVVRTTATLRELAGLAAELTGPHLLLDLACHHTVSLGPLVVPGGSACLACLAVRTGRRWGDPPPPPEPAVTTAPEFAAALARHAVGRLESGSLALLERVVTVHTDELTSTAETVLPAAGCPVCPALPAGPATLPWEDR</sequence>